<dbReference type="Proteomes" id="UP001321473">
    <property type="component" value="Unassembled WGS sequence"/>
</dbReference>
<protein>
    <submittedName>
        <fullName evidence="1">Uncharacterized protein</fullName>
    </submittedName>
</protein>
<dbReference type="PANTHER" id="PTHR12904">
    <property type="match status" value="1"/>
</dbReference>
<evidence type="ECO:0000313" key="2">
    <source>
        <dbReference type="Proteomes" id="UP001321473"/>
    </source>
</evidence>
<comment type="caution">
    <text evidence="1">The sequence shown here is derived from an EMBL/GenBank/DDBJ whole genome shotgun (WGS) entry which is preliminary data.</text>
</comment>
<organism evidence="1 2">
    <name type="scientific">Amblyomma americanum</name>
    <name type="common">Lone star tick</name>
    <dbReference type="NCBI Taxonomy" id="6943"/>
    <lineage>
        <taxon>Eukaryota</taxon>
        <taxon>Metazoa</taxon>
        <taxon>Ecdysozoa</taxon>
        <taxon>Arthropoda</taxon>
        <taxon>Chelicerata</taxon>
        <taxon>Arachnida</taxon>
        <taxon>Acari</taxon>
        <taxon>Parasitiformes</taxon>
        <taxon>Ixodida</taxon>
        <taxon>Ixodoidea</taxon>
        <taxon>Ixodidae</taxon>
        <taxon>Amblyomminae</taxon>
        <taxon>Amblyomma</taxon>
    </lineage>
</organism>
<dbReference type="AlphaFoldDB" id="A0AAQ4EGD9"/>
<reference evidence="1 2" key="1">
    <citation type="journal article" date="2023" name="Arcadia Sci">
        <title>De novo assembly of a long-read Amblyomma americanum tick genome.</title>
        <authorList>
            <person name="Chou S."/>
            <person name="Poskanzer K.E."/>
            <person name="Rollins M."/>
            <person name="Thuy-Boun P.S."/>
        </authorList>
    </citation>
    <scope>NUCLEOTIDE SEQUENCE [LARGE SCALE GENOMIC DNA]</scope>
    <source>
        <strain evidence="1">F_SG_1</strain>
        <tissue evidence="1">Salivary glands</tissue>
    </source>
</reference>
<dbReference type="SUPFAM" id="SSF52047">
    <property type="entry name" value="RNI-like"/>
    <property type="match status" value="1"/>
</dbReference>
<dbReference type="PANTHER" id="PTHR12904:SF22">
    <property type="entry name" value="ZYG-11 FAMILY MEMBER B, CELL CYCLE REGULATOR"/>
    <property type="match status" value="1"/>
</dbReference>
<dbReference type="Gene3D" id="3.80.10.10">
    <property type="entry name" value="Ribonuclease Inhibitor"/>
    <property type="match status" value="1"/>
</dbReference>
<keyword evidence="2" id="KW-1185">Reference proteome</keyword>
<dbReference type="InterPro" id="IPR032675">
    <property type="entry name" value="LRR_dom_sf"/>
</dbReference>
<sequence length="205" mass="23167">MLAWFICECKRQVHILCCCVSGGPERQWRCSYSFRDPEVFFHREVSQQVLETLSARGLLTDSILTLFDSRFTRLQRVRINNAASVTTRGLRVLRSHKLTELEATGLSRVTVNDLIGCLGDWTLAHLRLLNVARTAFTSSKFCVVVALSKLRGLTTLNVSGTEFNRHGLDIVAQDLPLLEVLDISATRIKCAPLFFFFCGLVWSEQ</sequence>
<dbReference type="GO" id="GO:0031462">
    <property type="term" value="C:Cul2-RING ubiquitin ligase complex"/>
    <property type="evidence" value="ECO:0007669"/>
    <property type="project" value="TreeGrafter"/>
</dbReference>
<dbReference type="InterPro" id="IPR051341">
    <property type="entry name" value="Zyg-11_UBL_adapter"/>
</dbReference>
<proteinExistence type="predicted"/>
<name>A0AAQ4EGD9_AMBAM</name>
<accession>A0AAQ4EGD9</accession>
<evidence type="ECO:0000313" key="1">
    <source>
        <dbReference type="EMBL" id="KAK8773724.1"/>
    </source>
</evidence>
<gene>
    <name evidence="1" type="ORF">V5799_011742</name>
</gene>
<dbReference type="EMBL" id="JARKHS020016399">
    <property type="protein sequence ID" value="KAK8773724.1"/>
    <property type="molecule type" value="Genomic_DNA"/>
</dbReference>